<dbReference type="AlphaFoldDB" id="A0A1H0WNE0"/>
<dbReference type="SUPFAM" id="SSF52540">
    <property type="entry name" value="P-loop containing nucleoside triphosphate hydrolases"/>
    <property type="match status" value="1"/>
</dbReference>
<evidence type="ECO:0000313" key="2">
    <source>
        <dbReference type="EMBL" id="SDP92173.1"/>
    </source>
</evidence>
<proteinExistence type="predicted"/>
<dbReference type="Gene3D" id="3.40.50.300">
    <property type="entry name" value="P-loop containing nucleotide triphosphate hydrolases"/>
    <property type="match status" value="1"/>
</dbReference>
<dbReference type="InterPro" id="IPR027417">
    <property type="entry name" value="P-loop_NTPase"/>
</dbReference>
<dbReference type="CDD" id="cd00093">
    <property type="entry name" value="HTH_XRE"/>
    <property type="match status" value="1"/>
</dbReference>
<dbReference type="PANTHER" id="PTHR47691">
    <property type="entry name" value="REGULATOR-RELATED"/>
    <property type="match status" value="1"/>
</dbReference>
<dbReference type="InterPro" id="IPR003593">
    <property type="entry name" value="AAA+_ATPase"/>
</dbReference>
<dbReference type="InterPro" id="IPR001387">
    <property type="entry name" value="Cro/C1-type_HTH"/>
</dbReference>
<dbReference type="SMART" id="SM00530">
    <property type="entry name" value="HTH_XRE"/>
    <property type="match status" value="1"/>
</dbReference>
<dbReference type="GO" id="GO:0003677">
    <property type="term" value="F:DNA binding"/>
    <property type="evidence" value="ECO:0007669"/>
    <property type="project" value="InterPro"/>
</dbReference>
<evidence type="ECO:0000313" key="3">
    <source>
        <dbReference type="Proteomes" id="UP000199651"/>
    </source>
</evidence>
<dbReference type="OrthoDB" id="7628974at2"/>
<protein>
    <submittedName>
        <fullName evidence="2">Helix-turn-helix domain-containing protein</fullName>
    </submittedName>
</protein>
<evidence type="ECO:0000259" key="1">
    <source>
        <dbReference type="PROSITE" id="PS50943"/>
    </source>
</evidence>
<dbReference type="Proteomes" id="UP000199651">
    <property type="component" value="Unassembled WGS sequence"/>
</dbReference>
<dbReference type="STRING" id="504798.SAMN05421871_1207"/>
<dbReference type="Pfam" id="PF13560">
    <property type="entry name" value="HTH_31"/>
    <property type="match status" value="1"/>
</dbReference>
<reference evidence="3" key="1">
    <citation type="submission" date="2016-10" db="EMBL/GenBank/DDBJ databases">
        <authorList>
            <person name="Varghese N."/>
            <person name="Submissions S."/>
        </authorList>
    </citation>
    <scope>NUCLEOTIDE SEQUENCE [LARGE SCALE GENOMIC DNA]</scope>
    <source>
        <strain evidence="3">IBRC-M 10655</strain>
    </source>
</reference>
<dbReference type="SMART" id="SM00382">
    <property type="entry name" value="AAA"/>
    <property type="match status" value="1"/>
</dbReference>
<dbReference type="Gene3D" id="1.10.260.40">
    <property type="entry name" value="lambda repressor-like DNA-binding domains"/>
    <property type="match status" value="1"/>
</dbReference>
<dbReference type="SUPFAM" id="SSF48452">
    <property type="entry name" value="TPR-like"/>
    <property type="match status" value="1"/>
</dbReference>
<dbReference type="InterPro" id="IPR019734">
    <property type="entry name" value="TPR_rpt"/>
</dbReference>
<organism evidence="2 3">
    <name type="scientific">Actinokineospora alba</name>
    <dbReference type="NCBI Taxonomy" id="504798"/>
    <lineage>
        <taxon>Bacteria</taxon>
        <taxon>Bacillati</taxon>
        <taxon>Actinomycetota</taxon>
        <taxon>Actinomycetes</taxon>
        <taxon>Pseudonocardiales</taxon>
        <taxon>Pseudonocardiaceae</taxon>
        <taxon>Actinokineospora</taxon>
    </lineage>
</organism>
<dbReference type="SMART" id="SM00028">
    <property type="entry name" value="TPR"/>
    <property type="match status" value="3"/>
</dbReference>
<dbReference type="EMBL" id="FNJB01000026">
    <property type="protein sequence ID" value="SDP92173.1"/>
    <property type="molecule type" value="Genomic_DNA"/>
</dbReference>
<dbReference type="Pfam" id="PF13191">
    <property type="entry name" value="AAA_16"/>
    <property type="match status" value="1"/>
</dbReference>
<dbReference type="InterPro" id="IPR041664">
    <property type="entry name" value="AAA_16"/>
</dbReference>
<sequence length="750" mass="81757">MIALSDSIDRPAFGQCLLRHRAKAGLSQTELARASGMSVRALRDLEHGRASAPQARSTELLAEALRLAAAERESFLLLGKEGRRRSGHAAGQTLLYGLPAVPELIGREAELRQLSQEATTGGVVVIIGPPGVGKTSLAVTAAGRLASRFPDGCLAINLRGVDDRPVTTGAALEQLLAALGIQPSRIPADQNERADLFRTLLRDRRVLVVLDNAANESQVRPLLATGAHSLTIVTCRRALAGLESARWLPLDVLLAENSVDMIASIVGEAVVREEPEATGELVALCGNLPLAVRIVGNRLANRRRSVAAVVQQMRDERLRLDSLTAGDLQLRSAFEVSFQRLSPPAQLVFRRLALIAGADFDDEFAAVACGLPVDEIGLALDELVEASLLAITSVSNRLQFHDLIRIFARERLAAEEPEDVRHRLRDEFYSYVLGRGVAAGKLFFADVREVPADNPFRSLEQARTWLVQEATTWFPVHQEAAALGWHREVLDFSFYAQRYVQSRELEHDWLAVHSAGLKAARALGLRDKEVDSLTQVGWLQSFVAGEHELAFATLCTAVEIAETDSYHSGLMVARCAKGLVLLRLGRVAEALELNRLAYEMSADYDFFALRSWMAVSYGAALFAVGRLEESLAVYQSLLAELTSREGETNRDMETKARVLMLSKAGDCLAGLQRWQEAALSYRAARSAQPDDQVAVYVSEAELALSEGVAWRNAGKLDTARACLEHALELFTGPATGADRERTEAELALLG</sequence>
<dbReference type="GO" id="GO:0043531">
    <property type="term" value="F:ADP binding"/>
    <property type="evidence" value="ECO:0007669"/>
    <property type="project" value="InterPro"/>
</dbReference>
<name>A0A1H0WNE0_9PSEU</name>
<dbReference type="PRINTS" id="PR00364">
    <property type="entry name" value="DISEASERSIST"/>
</dbReference>
<accession>A0A1H0WNE0</accession>
<feature type="domain" description="HTH cro/C1-type" evidence="1">
    <location>
        <begin position="17"/>
        <end position="72"/>
    </location>
</feature>
<dbReference type="Gene3D" id="1.25.40.10">
    <property type="entry name" value="Tetratricopeptide repeat domain"/>
    <property type="match status" value="2"/>
</dbReference>
<dbReference type="InterPro" id="IPR010982">
    <property type="entry name" value="Lambda_DNA-bd_dom_sf"/>
</dbReference>
<dbReference type="InterPro" id="IPR011990">
    <property type="entry name" value="TPR-like_helical_dom_sf"/>
</dbReference>
<gene>
    <name evidence="2" type="ORF">SAMN05192558_1267</name>
</gene>
<dbReference type="SUPFAM" id="SSF47413">
    <property type="entry name" value="lambda repressor-like DNA-binding domains"/>
    <property type="match status" value="1"/>
</dbReference>
<dbReference type="PANTHER" id="PTHR47691:SF3">
    <property type="entry name" value="HTH-TYPE TRANSCRIPTIONAL REGULATOR RV0890C-RELATED"/>
    <property type="match status" value="1"/>
</dbReference>
<keyword evidence="3" id="KW-1185">Reference proteome</keyword>
<dbReference type="RefSeq" id="WP_091384420.1">
    <property type="nucleotide sequence ID" value="NZ_FNDV01000020.1"/>
</dbReference>
<dbReference type="PROSITE" id="PS50943">
    <property type="entry name" value="HTH_CROC1"/>
    <property type="match status" value="1"/>
</dbReference>